<keyword evidence="3" id="KW-1185">Reference proteome</keyword>
<comment type="caution">
    <text evidence="2">The sequence shown here is derived from an EMBL/GenBank/DDBJ whole genome shotgun (WGS) entry which is preliminary data.</text>
</comment>
<dbReference type="EMBL" id="JAQIZZ010000001">
    <property type="protein sequence ID" value="KAJ5556371.1"/>
    <property type="molecule type" value="Genomic_DNA"/>
</dbReference>
<reference evidence="2 3" key="1">
    <citation type="journal article" date="2023" name="IMA Fungus">
        <title>Comparative genomic study of the Penicillium genus elucidates a diverse pangenome and 15 lateral gene transfer events.</title>
        <authorList>
            <person name="Petersen C."/>
            <person name="Sorensen T."/>
            <person name="Nielsen M.R."/>
            <person name="Sondergaard T.E."/>
            <person name="Sorensen J.L."/>
            <person name="Fitzpatrick D.A."/>
            <person name="Frisvad J.C."/>
            <person name="Nielsen K.L."/>
        </authorList>
    </citation>
    <scope>NUCLEOTIDE SEQUENCE [LARGE SCALE GENOMIC DNA]</scope>
    <source>
        <strain evidence="2 3">IBT 35679</strain>
    </source>
</reference>
<evidence type="ECO:0000259" key="1">
    <source>
        <dbReference type="Pfam" id="PF24969"/>
    </source>
</evidence>
<dbReference type="AlphaFoldDB" id="A0AAD6D5R0"/>
<protein>
    <recommendedName>
        <fullName evidence="1">Leucine-rich repeat domain-containing protein</fullName>
    </recommendedName>
</protein>
<accession>A0AAD6D5R0</accession>
<evidence type="ECO:0000313" key="3">
    <source>
        <dbReference type="Proteomes" id="UP001220324"/>
    </source>
</evidence>
<dbReference type="Pfam" id="PF24969">
    <property type="entry name" value="LRR_15"/>
    <property type="match status" value="1"/>
</dbReference>
<feature type="domain" description="Leucine-rich repeat" evidence="1">
    <location>
        <begin position="163"/>
        <end position="414"/>
    </location>
</feature>
<sequence length="450" mass="51885">MVVLYDDILFLVLDHIYDTKERLRLLLVCRQWYTALLPKAYERIKVEGEQVYDLVCSIQRNPIIGPSIQDLDLTWGGDDDSIEYNVEPFKNILDQASPSAEHRTNWEKDLLKGESDAWLAVLMPSLEAVRILWIQYPGYSDYFFPMLARAAAREAPFDTKPVLQRLNSVRAECEYSKTAYLAKEFLPFLHFPAIQSFSASPFCEAYDDHDVNYSKPAPGTSRIRELEFGQSNGSNGMIDYITSCANLEVFEYQHDNQAIWGEIYLNFRPLAFYTALYTQKHSLRVLRLNNNGEIHGEDDWAADDEIDYTTFGSLIEFQQLRELRMPLRTLLQFGQNDYPAVSLLEVLPPSLEHLQLAGYSVEDFDLVMKNLQCMLGQRQERFPNFKRLEIQPVVIEQDNSVPGPYGAFKTPEHIRHAFAPLKMQCDDLGIQFDFTRDGHHTILGPGLVYH</sequence>
<dbReference type="InterPro" id="IPR056867">
    <property type="entry name" value="LRR_15"/>
</dbReference>
<evidence type="ECO:0000313" key="2">
    <source>
        <dbReference type="EMBL" id="KAJ5556371.1"/>
    </source>
</evidence>
<dbReference type="Proteomes" id="UP001220324">
    <property type="component" value="Unassembled WGS sequence"/>
</dbReference>
<proteinExistence type="predicted"/>
<gene>
    <name evidence="2" type="ORF">N7494_000286</name>
</gene>
<organism evidence="2 3">
    <name type="scientific">Penicillium frequentans</name>
    <dbReference type="NCBI Taxonomy" id="3151616"/>
    <lineage>
        <taxon>Eukaryota</taxon>
        <taxon>Fungi</taxon>
        <taxon>Dikarya</taxon>
        <taxon>Ascomycota</taxon>
        <taxon>Pezizomycotina</taxon>
        <taxon>Eurotiomycetes</taxon>
        <taxon>Eurotiomycetidae</taxon>
        <taxon>Eurotiales</taxon>
        <taxon>Aspergillaceae</taxon>
        <taxon>Penicillium</taxon>
    </lineage>
</organism>
<name>A0AAD6D5R0_9EURO</name>